<proteinExistence type="predicted"/>
<gene>
    <name evidence="2" type="ORF">OJ996_21460</name>
</gene>
<organism evidence="2 3">
    <name type="scientific">Luteolibacter rhizosphaerae</name>
    <dbReference type="NCBI Taxonomy" id="2989719"/>
    <lineage>
        <taxon>Bacteria</taxon>
        <taxon>Pseudomonadati</taxon>
        <taxon>Verrucomicrobiota</taxon>
        <taxon>Verrucomicrobiia</taxon>
        <taxon>Verrucomicrobiales</taxon>
        <taxon>Verrucomicrobiaceae</taxon>
        <taxon>Luteolibacter</taxon>
    </lineage>
</organism>
<keyword evidence="3" id="KW-1185">Reference proteome</keyword>
<name>A0ABT3G960_9BACT</name>
<reference evidence="2" key="1">
    <citation type="submission" date="2022-10" db="EMBL/GenBank/DDBJ databases">
        <title>Luteolibacter sp. GHJ8, whole genome shotgun sequencing project.</title>
        <authorList>
            <person name="Zhao G."/>
            <person name="Shen L."/>
        </authorList>
    </citation>
    <scope>NUCLEOTIDE SEQUENCE</scope>
    <source>
        <strain evidence="2">GHJ8</strain>
    </source>
</reference>
<evidence type="ECO:0008006" key="4">
    <source>
        <dbReference type="Google" id="ProtNLM"/>
    </source>
</evidence>
<dbReference type="EMBL" id="JAPDDR010000013">
    <property type="protein sequence ID" value="MCW1916172.1"/>
    <property type="molecule type" value="Genomic_DNA"/>
</dbReference>
<accession>A0ABT3G960</accession>
<comment type="caution">
    <text evidence="2">The sequence shown here is derived from an EMBL/GenBank/DDBJ whole genome shotgun (WGS) entry which is preliminary data.</text>
</comment>
<evidence type="ECO:0000313" key="2">
    <source>
        <dbReference type="EMBL" id="MCW1916172.1"/>
    </source>
</evidence>
<protein>
    <recommendedName>
        <fullName evidence="4">Anti sigma-E protein RseA N-terminal domain-containing protein</fullName>
    </recommendedName>
</protein>
<dbReference type="Proteomes" id="UP001165653">
    <property type="component" value="Unassembled WGS sequence"/>
</dbReference>
<evidence type="ECO:0000256" key="1">
    <source>
        <dbReference type="SAM" id="MobiDB-lite"/>
    </source>
</evidence>
<feature type="region of interest" description="Disordered" evidence="1">
    <location>
        <begin position="170"/>
        <end position="191"/>
    </location>
</feature>
<sequence length="191" mass="20570">MNTMPDEELLALWVEDELDSASAAGVEAWAATQPEWLARREDARQLKALFRRANMPSAEEPPYADFFNSRISREIAREAAAAAPAAPAPARERNFFRWLLPATAVAGMALCFWAGTRLVPSAPAPVTVEAPPVLYTPEKGVNAEYFASSSADAEVIVLDGVAAIPDTFELPETASTDRGPAATADIDIEPR</sequence>
<evidence type="ECO:0000313" key="3">
    <source>
        <dbReference type="Proteomes" id="UP001165653"/>
    </source>
</evidence>
<dbReference type="RefSeq" id="WP_264515741.1">
    <property type="nucleotide sequence ID" value="NZ_JAPDDR010000013.1"/>
</dbReference>